<comment type="caution">
    <text evidence="1">The sequence shown here is derived from an EMBL/GenBank/DDBJ whole genome shotgun (WGS) entry which is preliminary data.</text>
</comment>
<accession>A0ABD5YPH4</accession>
<reference evidence="1 2" key="1">
    <citation type="journal article" date="2019" name="Int. J. Syst. Evol. Microbiol.">
        <title>The Global Catalogue of Microorganisms (GCM) 10K type strain sequencing project: providing services to taxonomists for standard genome sequencing and annotation.</title>
        <authorList>
            <consortium name="The Broad Institute Genomics Platform"/>
            <consortium name="The Broad Institute Genome Sequencing Center for Infectious Disease"/>
            <person name="Wu L."/>
            <person name="Ma J."/>
        </authorList>
    </citation>
    <scope>NUCLEOTIDE SEQUENCE [LARGE SCALE GENOMIC DNA]</scope>
    <source>
        <strain evidence="1 2">RDMS1</strain>
    </source>
</reference>
<evidence type="ECO:0000313" key="1">
    <source>
        <dbReference type="EMBL" id="MFC7191210.1"/>
    </source>
</evidence>
<organism evidence="1 2">
    <name type="scientific">Halocatena marina</name>
    <dbReference type="NCBI Taxonomy" id="2934937"/>
    <lineage>
        <taxon>Archaea</taxon>
        <taxon>Methanobacteriati</taxon>
        <taxon>Methanobacteriota</taxon>
        <taxon>Stenosarchaea group</taxon>
        <taxon>Halobacteria</taxon>
        <taxon>Halobacteriales</taxon>
        <taxon>Natronomonadaceae</taxon>
        <taxon>Halocatena</taxon>
    </lineage>
</organism>
<dbReference type="EMBL" id="JBHTAX010000001">
    <property type="protein sequence ID" value="MFC7191210.1"/>
    <property type="molecule type" value="Genomic_DNA"/>
</dbReference>
<name>A0ABD5YPH4_9EURY</name>
<gene>
    <name evidence="1" type="ORF">ACFQL7_16305</name>
</gene>
<evidence type="ECO:0000313" key="2">
    <source>
        <dbReference type="Proteomes" id="UP001596417"/>
    </source>
</evidence>
<dbReference type="RefSeq" id="WP_390206057.1">
    <property type="nucleotide sequence ID" value="NZ_JBHTAX010000001.1"/>
</dbReference>
<dbReference type="Proteomes" id="UP001596417">
    <property type="component" value="Unassembled WGS sequence"/>
</dbReference>
<keyword evidence="2" id="KW-1185">Reference proteome</keyword>
<sequence>MGMPDGWFSVKESSSPFYLLGQLITAVAPAGLDVVADLRDIVSDLGHGKFTIGTALNMLGLVPILGSVDDVTDLRKITQNWVDAFPSKADEVTKFLSDTIIEYLPEWAGVKLLGAISDAPIQKLSDKGCQ</sequence>
<proteinExistence type="predicted"/>
<protein>
    <submittedName>
        <fullName evidence="1">Uncharacterized protein</fullName>
    </submittedName>
</protein>
<dbReference type="AlphaFoldDB" id="A0ABD5YPH4"/>